<dbReference type="EMBL" id="MNCJ02000327">
    <property type="protein sequence ID" value="KAF5778500.1"/>
    <property type="molecule type" value="Genomic_DNA"/>
</dbReference>
<sequence length="66" mass="7311">MNLLMVKDLGKIESLLKTKGVDTVGVFQDESLIKEVAHKEAGDKENVKSRSNEPAMLAVEVVSFFF</sequence>
<dbReference type="Gramene" id="mRNA:HanXRQr2_Chr12g0548251">
    <property type="protein sequence ID" value="mRNA:HanXRQr2_Chr12g0548251"/>
    <property type="gene ID" value="HanXRQr2_Chr12g0548251"/>
</dbReference>
<dbReference type="AlphaFoldDB" id="A0A9K3HHK8"/>
<reference evidence="1" key="1">
    <citation type="journal article" date="2017" name="Nature">
        <title>The sunflower genome provides insights into oil metabolism, flowering and Asterid evolution.</title>
        <authorList>
            <person name="Badouin H."/>
            <person name="Gouzy J."/>
            <person name="Grassa C.J."/>
            <person name="Murat F."/>
            <person name="Staton S.E."/>
            <person name="Cottret L."/>
            <person name="Lelandais-Briere C."/>
            <person name="Owens G.L."/>
            <person name="Carrere S."/>
            <person name="Mayjonade B."/>
            <person name="Legrand L."/>
            <person name="Gill N."/>
            <person name="Kane N.C."/>
            <person name="Bowers J.E."/>
            <person name="Hubner S."/>
            <person name="Bellec A."/>
            <person name="Berard A."/>
            <person name="Berges H."/>
            <person name="Blanchet N."/>
            <person name="Boniface M.C."/>
            <person name="Brunel D."/>
            <person name="Catrice O."/>
            <person name="Chaidir N."/>
            <person name="Claudel C."/>
            <person name="Donnadieu C."/>
            <person name="Faraut T."/>
            <person name="Fievet G."/>
            <person name="Helmstetter N."/>
            <person name="King M."/>
            <person name="Knapp S.J."/>
            <person name="Lai Z."/>
            <person name="Le Paslier M.C."/>
            <person name="Lippi Y."/>
            <person name="Lorenzon L."/>
            <person name="Mandel J.R."/>
            <person name="Marage G."/>
            <person name="Marchand G."/>
            <person name="Marquand E."/>
            <person name="Bret-Mestries E."/>
            <person name="Morien E."/>
            <person name="Nambeesan S."/>
            <person name="Nguyen T."/>
            <person name="Pegot-Espagnet P."/>
            <person name="Pouilly N."/>
            <person name="Raftis F."/>
            <person name="Sallet E."/>
            <person name="Schiex T."/>
            <person name="Thomas J."/>
            <person name="Vandecasteele C."/>
            <person name="Vares D."/>
            <person name="Vear F."/>
            <person name="Vautrin S."/>
            <person name="Crespi M."/>
            <person name="Mangin B."/>
            <person name="Burke J.M."/>
            <person name="Salse J."/>
            <person name="Munos S."/>
            <person name="Vincourt P."/>
            <person name="Rieseberg L.H."/>
            <person name="Langlade N.B."/>
        </authorList>
    </citation>
    <scope>NUCLEOTIDE SEQUENCE</scope>
    <source>
        <tissue evidence="1">Leaves</tissue>
    </source>
</reference>
<dbReference type="Proteomes" id="UP000215914">
    <property type="component" value="Unassembled WGS sequence"/>
</dbReference>
<accession>A0A9K3HHK8</accession>
<evidence type="ECO:0000313" key="2">
    <source>
        <dbReference type="Proteomes" id="UP000215914"/>
    </source>
</evidence>
<organism evidence="1 2">
    <name type="scientific">Helianthus annuus</name>
    <name type="common">Common sunflower</name>
    <dbReference type="NCBI Taxonomy" id="4232"/>
    <lineage>
        <taxon>Eukaryota</taxon>
        <taxon>Viridiplantae</taxon>
        <taxon>Streptophyta</taxon>
        <taxon>Embryophyta</taxon>
        <taxon>Tracheophyta</taxon>
        <taxon>Spermatophyta</taxon>
        <taxon>Magnoliopsida</taxon>
        <taxon>eudicotyledons</taxon>
        <taxon>Gunneridae</taxon>
        <taxon>Pentapetalae</taxon>
        <taxon>asterids</taxon>
        <taxon>campanulids</taxon>
        <taxon>Asterales</taxon>
        <taxon>Asteraceae</taxon>
        <taxon>Asteroideae</taxon>
        <taxon>Heliantheae alliance</taxon>
        <taxon>Heliantheae</taxon>
        <taxon>Helianthus</taxon>
    </lineage>
</organism>
<reference evidence="1" key="2">
    <citation type="submission" date="2020-06" db="EMBL/GenBank/DDBJ databases">
        <title>Helianthus annuus Genome sequencing and assembly Release 2.</title>
        <authorList>
            <person name="Gouzy J."/>
            <person name="Langlade N."/>
            <person name="Munos S."/>
        </authorList>
    </citation>
    <scope>NUCLEOTIDE SEQUENCE</scope>
    <source>
        <tissue evidence="1">Leaves</tissue>
    </source>
</reference>
<protein>
    <submittedName>
        <fullName evidence="1">Uncharacterized protein</fullName>
    </submittedName>
</protein>
<name>A0A9K3HHK8_HELAN</name>
<keyword evidence="2" id="KW-1185">Reference proteome</keyword>
<proteinExistence type="predicted"/>
<comment type="caution">
    <text evidence="1">The sequence shown here is derived from an EMBL/GenBank/DDBJ whole genome shotgun (WGS) entry which is preliminary data.</text>
</comment>
<evidence type="ECO:0000313" key="1">
    <source>
        <dbReference type="EMBL" id="KAF5778500.1"/>
    </source>
</evidence>
<gene>
    <name evidence="1" type="ORF">HanXRQr2_Chr12g0548251</name>
</gene>